<dbReference type="InterPro" id="IPR036663">
    <property type="entry name" value="Fumarylacetoacetase_C_sf"/>
</dbReference>
<evidence type="ECO:0000256" key="2">
    <source>
        <dbReference type="ARBA" id="ARBA00022723"/>
    </source>
</evidence>
<dbReference type="SUPFAM" id="SSF56529">
    <property type="entry name" value="FAH"/>
    <property type="match status" value="1"/>
</dbReference>
<comment type="similarity">
    <text evidence="1">Belongs to the FAH family.</text>
</comment>
<evidence type="ECO:0000256" key="1">
    <source>
        <dbReference type="ARBA" id="ARBA00010211"/>
    </source>
</evidence>
<accession>A0A9X2X8U6</accession>
<evidence type="ECO:0000313" key="4">
    <source>
        <dbReference type="EMBL" id="MCT8990251.1"/>
    </source>
</evidence>
<reference evidence="4" key="1">
    <citation type="submission" date="2022-08" db="EMBL/GenBank/DDBJ databases">
        <title>Chelativorans sichuanense sp. nov., a paraffin oil-degrading bacterium isolated from a mixture of oil-based drill cuttings and paddy soil.</title>
        <authorList>
            <person name="Yu J."/>
            <person name="Liu H."/>
            <person name="Chen Q."/>
        </authorList>
    </citation>
    <scope>NUCLEOTIDE SEQUENCE</scope>
    <source>
        <strain evidence="4">SCAU 2101</strain>
    </source>
</reference>
<protein>
    <submittedName>
        <fullName evidence="4">Fumarylacetoacetate hydrolase family protein</fullName>
    </submittedName>
</protein>
<keyword evidence="4" id="KW-0378">Hydrolase</keyword>
<dbReference type="Pfam" id="PF01557">
    <property type="entry name" value="FAA_hydrolase"/>
    <property type="match status" value="1"/>
</dbReference>
<proteinExistence type="inferred from homology"/>
<dbReference type="InterPro" id="IPR011234">
    <property type="entry name" value="Fumarylacetoacetase-like_C"/>
</dbReference>
<comment type="caution">
    <text evidence="4">The sequence shown here is derived from an EMBL/GenBank/DDBJ whole genome shotgun (WGS) entry which is preliminary data.</text>
</comment>
<dbReference type="GO" id="GO:0016787">
    <property type="term" value="F:hydrolase activity"/>
    <property type="evidence" value="ECO:0007669"/>
    <property type="project" value="UniProtKB-KW"/>
</dbReference>
<organism evidence="4 5">
    <name type="scientific">Chelativorans petroleitrophicus</name>
    <dbReference type="NCBI Taxonomy" id="2975484"/>
    <lineage>
        <taxon>Bacteria</taxon>
        <taxon>Pseudomonadati</taxon>
        <taxon>Pseudomonadota</taxon>
        <taxon>Alphaproteobacteria</taxon>
        <taxon>Hyphomicrobiales</taxon>
        <taxon>Phyllobacteriaceae</taxon>
        <taxon>Chelativorans</taxon>
    </lineage>
</organism>
<keyword evidence="2" id="KW-0479">Metal-binding</keyword>
<dbReference type="GO" id="GO:0044281">
    <property type="term" value="P:small molecule metabolic process"/>
    <property type="evidence" value="ECO:0007669"/>
    <property type="project" value="UniProtKB-ARBA"/>
</dbReference>
<sequence>MKIACFENGSGPRLGVASPDGGLIDLAKALQGSGDTAGLEAFSGDLISLIEAGPEATARVKRAIDWAITNGGCEVDTGSITWLPPVLRPSKICCLALNNSANSERIIRGPSHPALFLKAANALLGHKGRVRVRKQYGRVHPEPELGIVIAKKATGINASEAYNYVYGYTIHNDITSPTMRAEDTFQYRAIHPSASGEAEIEYVDTFTSYPGRYKCSDTFSPLGPWVVTRDEISDPHNLTVTLRRGDEVVTEDNTANLTNKIPETLAFITHYITLLPGDVVSMGTALKRASGRTVAVQNIDLQHTDEPISITIERIGTLVTGVERL</sequence>
<dbReference type="InterPro" id="IPR051121">
    <property type="entry name" value="FAH"/>
</dbReference>
<evidence type="ECO:0000313" key="5">
    <source>
        <dbReference type="Proteomes" id="UP001149009"/>
    </source>
</evidence>
<dbReference type="RefSeq" id="WP_261515109.1">
    <property type="nucleotide sequence ID" value="NZ_JAODNV010000008.1"/>
</dbReference>
<keyword evidence="5" id="KW-1185">Reference proteome</keyword>
<gene>
    <name evidence="4" type="ORF">NYR54_08075</name>
</gene>
<dbReference type="PANTHER" id="PTHR42796">
    <property type="entry name" value="FUMARYLACETOACETATE HYDROLASE DOMAIN-CONTAINING PROTEIN 2A-RELATED"/>
    <property type="match status" value="1"/>
</dbReference>
<dbReference type="Gene3D" id="3.90.850.10">
    <property type="entry name" value="Fumarylacetoacetase-like, C-terminal domain"/>
    <property type="match status" value="1"/>
</dbReference>
<dbReference type="PANTHER" id="PTHR42796:SF4">
    <property type="entry name" value="FUMARYLACETOACETATE HYDROLASE DOMAIN-CONTAINING PROTEIN 2A"/>
    <property type="match status" value="1"/>
</dbReference>
<dbReference type="Proteomes" id="UP001149009">
    <property type="component" value="Unassembled WGS sequence"/>
</dbReference>
<evidence type="ECO:0000259" key="3">
    <source>
        <dbReference type="Pfam" id="PF01557"/>
    </source>
</evidence>
<dbReference type="GO" id="GO:0046872">
    <property type="term" value="F:metal ion binding"/>
    <property type="evidence" value="ECO:0007669"/>
    <property type="project" value="UniProtKB-KW"/>
</dbReference>
<dbReference type="AlphaFoldDB" id="A0A9X2X8U6"/>
<feature type="domain" description="Fumarylacetoacetase-like C-terminal" evidence="3">
    <location>
        <begin position="109"/>
        <end position="322"/>
    </location>
</feature>
<dbReference type="EMBL" id="JAODNV010000008">
    <property type="protein sequence ID" value="MCT8990251.1"/>
    <property type="molecule type" value="Genomic_DNA"/>
</dbReference>
<name>A0A9X2X8U6_9HYPH</name>